<feature type="DNA-binding region" description="OmpR/PhoB-type" evidence="7">
    <location>
        <begin position="126"/>
        <end position="228"/>
    </location>
</feature>
<reference evidence="10 11" key="2">
    <citation type="submission" date="2018-03" db="EMBL/GenBank/DDBJ databases">
        <title>The ancient ancestry and fast evolution of plastids.</title>
        <authorList>
            <person name="Moore K.R."/>
            <person name="Magnabosco C."/>
            <person name="Momper L."/>
            <person name="Gold D.A."/>
            <person name="Bosak T."/>
            <person name="Fournier G.P."/>
        </authorList>
    </citation>
    <scope>NUCLEOTIDE SEQUENCE [LARGE SCALE GENOMIC DNA]</scope>
    <source>
        <strain evidence="10 11">ULC18</strain>
    </source>
</reference>
<dbReference type="FunFam" id="3.40.50.2300:FF:000002">
    <property type="entry name" value="DNA-binding response regulator PhoP"/>
    <property type="match status" value="1"/>
</dbReference>
<dbReference type="Proteomes" id="UP000239576">
    <property type="component" value="Unassembled WGS sequence"/>
</dbReference>
<dbReference type="InterPro" id="IPR036388">
    <property type="entry name" value="WH-like_DNA-bd_sf"/>
</dbReference>
<dbReference type="SUPFAM" id="SSF46894">
    <property type="entry name" value="C-terminal effector domain of the bipartite response regulators"/>
    <property type="match status" value="1"/>
</dbReference>
<dbReference type="SUPFAM" id="SSF52172">
    <property type="entry name" value="CheY-like"/>
    <property type="match status" value="1"/>
</dbReference>
<dbReference type="SMART" id="SM00862">
    <property type="entry name" value="Trans_reg_C"/>
    <property type="match status" value="1"/>
</dbReference>
<comment type="caution">
    <text evidence="10">The sequence shown here is derived from an EMBL/GenBank/DDBJ whole genome shotgun (WGS) entry which is preliminary data.</text>
</comment>
<evidence type="ECO:0000256" key="7">
    <source>
        <dbReference type="PROSITE-ProRule" id="PRU01091"/>
    </source>
</evidence>
<dbReference type="Gene3D" id="6.10.250.690">
    <property type="match status" value="1"/>
</dbReference>
<dbReference type="GO" id="GO:0000156">
    <property type="term" value="F:phosphorelay response regulator activity"/>
    <property type="evidence" value="ECO:0007669"/>
    <property type="project" value="TreeGrafter"/>
</dbReference>
<evidence type="ECO:0000259" key="9">
    <source>
        <dbReference type="PROSITE" id="PS51755"/>
    </source>
</evidence>
<dbReference type="PROSITE" id="PS51755">
    <property type="entry name" value="OMPR_PHOB"/>
    <property type="match status" value="1"/>
</dbReference>
<dbReference type="InterPro" id="IPR039420">
    <property type="entry name" value="WalR-like"/>
</dbReference>
<reference evidence="11" key="1">
    <citation type="submission" date="2018-02" db="EMBL/GenBank/DDBJ databases">
        <authorList>
            <person name="Moore K."/>
            <person name="Momper L."/>
        </authorList>
    </citation>
    <scope>NUCLEOTIDE SEQUENCE [LARGE SCALE GENOMIC DNA]</scope>
    <source>
        <strain evidence="11">ULC18</strain>
    </source>
</reference>
<dbReference type="GO" id="GO:0000976">
    <property type="term" value="F:transcription cis-regulatory region binding"/>
    <property type="evidence" value="ECO:0007669"/>
    <property type="project" value="TreeGrafter"/>
</dbReference>
<evidence type="ECO:0000256" key="6">
    <source>
        <dbReference type="PROSITE-ProRule" id="PRU00169"/>
    </source>
</evidence>
<name>A0A2T1DWT1_9CYAN</name>
<keyword evidence="3" id="KW-0805">Transcription regulation</keyword>
<gene>
    <name evidence="10" type="ORF">C7B82_25055</name>
</gene>
<keyword evidence="5" id="KW-0804">Transcription</keyword>
<dbReference type="InterPro" id="IPR011006">
    <property type="entry name" value="CheY-like_superfamily"/>
</dbReference>
<dbReference type="Pfam" id="PF00072">
    <property type="entry name" value="Response_reg"/>
    <property type="match status" value="1"/>
</dbReference>
<organism evidence="10 11">
    <name type="scientific">Stenomitos frigidus ULC18</name>
    <dbReference type="NCBI Taxonomy" id="2107698"/>
    <lineage>
        <taxon>Bacteria</taxon>
        <taxon>Bacillati</taxon>
        <taxon>Cyanobacteriota</taxon>
        <taxon>Cyanophyceae</taxon>
        <taxon>Leptolyngbyales</taxon>
        <taxon>Leptolyngbyaceae</taxon>
        <taxon>Stenomitos</taxon>
    </lineage>
</organism>
<dbReference type="GO" id="GO:0006355">
    <property type="term" value="P:regulation of DNA-templated transcription"/>
    <property type="evidence" value="ECO:0007669"/>
    <property type="project" value="InterPro"/>
</dbReference>
<feature type="modified residue" description="4-aspartylphosphate" evidence="6">
    <location>
        <position position="53"/>
    </location>
</feature>
<dbReference type="InterPro" id="IPR016032">
    <property type="entry name" value="Sig_transdc_resp-reg_C-effctor"/>
</dbReference>
<dbReference type="InterPro" id="IPR001867">
    <property type="entry name" value="OmpR/PhoB-type_DNA-bd"/>
</dbReference>
<dbReference type="PANTHER" id="PTHR48111:SF5">
    <property type="entry name" value="RESPONSE REGULATOR RPPA"/>
    <property type="match status" value="1"/>
</dbReference>
<keyword evidence="4 7" id="KW-0238">DNA-binding</keyword>
<keyword evidence="1 6" id="KW-0597">Phosphoprotein</keyword>
<evidence type="ECO:0000313" key="11">
    <source>
        <dbReference type="Proteomes" id="UP000239576"/>
    </source>
</evidence>
<dbReference type="OrthoDB" id="455826at2"/>
<dbReference type="SMART" id="SM00448">
    <property type="entry name" value="REC"/>
    <property type="match status" value="1"/>
</dbReference>
<dbReference type="Gene3D" id="3.40.50.2300">
    <property type="match status" value="1"/>
</dbReference>
<evidence type="ECO:0000256" key="1">
    <source>
        <dbReference type="ARBA" id="ARBA00022553"/>
    </source>
</evidence>
<keyword evidence="2" id="KW-0902">Two-component regulatory system</keyword>
<evidence type="ECO:0000256" key="2">
    <source>
        <dbReference type="ARBA" id="ARBA00023012"/>
    </source>
</evidence>
<protein>
    <submittedName>
        <fullName evidence="10">DNA-binding response regulator</fullName>
    </submittedName>
</protein>
<accession>A0A2T1DWT1</accession>
<dbReference type="InterPro" id="IPR049767">
    <property type="entry name" value="RppA"/>
</dbReference>
<dbReference type="Pfam" id="PF00486">
    <property type="entry name" value="Trans_reg_C"/>
    <property type="match status" value="1"/>
</dbReference>
<dbReference type="GO" id="GO:0032993">
    <property type="term" value="C:protein-DNA complex"/>
    <property type="evidence" value="ECO:0007669"/>
    <property type="project" value="TreeGrafter"/>
</dbReference>
<dbReference type="PROSITE" id="PS50110">
    <property type="entry name" value="RESPONSE_REGULATORY"/>
    <property type="match status" value="1"/>
</dbReference>
<dbReference type="GO" id="GO:0005829">
    <property type="term" value="C:cytosol"/>
    <property type="evidence" value="ECO:0007669"/>
    <property type="project" value="TreeGrafter"/>
</dbReference>
<dbReference type="InterPro" id="IPR001789">
    <property type="entry name" value="Sig_transdc_resp-reg_receiver"/>
</dbReference>
<dbReference type="RefSeq" id="WP_106259496.1">
    <property type="nucleotide sequence ID" value="NZ_CAWNSW010000064.1"/>
</dbReference>
<dbReference type="NCBIfam" id="NF041734">
    <property type="entry name" value="resp_reg_RppA"/>
    <property type="match status" value="1"/>
</dbReference>
<evidence type="ECO:0000256" key="5">
    <source>
        <dbReference type="ARBA" id="ARBA00023163"/>
    </source>
</evidence>
<dbReference type="Gene3D" id="1.10.10.10">
    <property type="entry name" value="Winged helix-like DNA-binding domain superfamily/Winged helix DNA-binding domain"/>
    <property type="match status" value="1"/>
</dbReference>
<evidence type="ECO:0000256" key="3">
    <source>
        <dbReference type="ARBA" id="ARBA00023015"/>
    </source>
</evidence>
<evidence type="ECO:0000259" key="8">
    <source>
        <dbReference type="PROSITE" id="PS50110"/>
    </source>
</evidence>
<sequence>MRILLVEDEPDLGAAIQRVLKREQYLVDWVQDGSEAWDYLDQQWVHYSLVIFDWMLPGLSGIELCQRLRNRKAALPILILTAKDRIEDRVIGLDAGADDYLVKPFGMAELLARIRALHRRSPQIQPQQLQVGNLTLDYGKHTVFCHQESRQQSISLTAKEFQVLAYFMQRPGQVLTSEQLVNQLWEVGTEPTSNAVAAQIRLLRRKLAEVGYDKLIETVHGMGYRFNDADAPQ</sequence>
<dbReference type="CDD" id="cd00383">
    <property type="entry name" value="trans_reg_C"/>
    <property type="match status" value="1"/>
</dbReference>
<dbReference type="PANTHER" id="PTHR48111">
    <property type="entry name" value="REGULATOR OF RPOS"/>
    <property type="match status" value="1"/>
</dbReference>
<keyword evidence="11" id="KW-1185">Reference proteome</keyword>
<evidence type="ECO:0000256" key="4">
    <source>
        <dbReference type="ARBA" id="ARBA00023125"/>
    </source>
</evidence>
<feature type="domain" description="OmpR/PhoB-type" evidence="9">
    <location>
        <begin position="126"/>
        <end position="228"/>
    </location>
</feature>
<evidence type="ECO:0000313" key="10">
    <source>
        <dbReference type="EMBL" id="PSB24940.1"/>
    </source>
</evidence>
<dbReference type="CDD" id="cd19935">
    <property type="entry name" value="REC_OmpR_CusR-like"/>
    <property type="match status" value="1"/>
</dbReference>
<dbReference type="EMBL" id="PVWK01000137">
    <property type="protein sequence ID" value="PSB24940.1"/>
    <property type="molecule type" value="Genomic_DNA"/>
</dbReference>
<feature type="domain" description="Response regulatory" evidence="8">
    <location>
        <begin position="2"/>
        <end position="118"/>
    </location>
</feature>
<proteinExistence type="predicted"/>
<dbReference type="AlphaFoldDB" id="A0A2T1DWT1"/>